<name>A0A7Z7B5W9_9BURK</name>
<evidence type="ECO:0000313" key="2">
    <source>
        <dbReference type="Proteomes" id="UP000198900"/>
    </source>
</evidence>
<gene>
    <name evidence="1" type="ORF">SAMN04487926_10810</name>
</gene>
<keyword evidence="2" id="KW-1185">Reference proteome</keyword>
<organism evidence="1 2">
    <name type="scientific">Paraburkholderia steynii</name>
    <dbReference type="NCBI Taxonomy" id="1245441"/>
    <lineage>
        <taxon>Bacteria</taxon>
        <taxon>Pseudomonadati</taxon>
        <taxon>Pseudomonadota</taxon>
        <taxon>Betaproteobacteria</taxon>
        <taxon>Burkholderiales</taxon>
        <taxon>Burkholderiaceae</taxon>
        <taxon>Paraburkholderia</taxon>
    </lineage>
</organism>
<dbReference type="RefSeq" id="WP_091779017.1">
    <property type="nucleotide sequence ID" value="NZ_FNDI01000008.1"/>
</dbReference>
<dbReference type="EMBL" id="FNDI01000008">
    <property type="protein sequence ID" value="SDH78192.1"/>
    <property type="molecule type" value="Genomic_DNA"/>
</dbReference>
<proteinExistence type="predicted"/>
<comment type="caution">
    <text evidence="1">The sequence shown here is derived from an EMBL/GenBank/DDBJ whole genome shotgun (WGS) entry which is preliminary data.</text>
</comment>
<reference evidence="1" key="1">
    <citation type="submission" date="2016-10" db="EMBL/GenBank/DDBJ databases">
        <authorList>
            <person name="Varghese N."/>
            <person name="Submissions S."/>
        </authorList>
    </citation>
    <scope>NUCLEOTIDE SEQUENCE [LARGE SCALE GENOMIC DNA]</scope>
    <source>
        <strain evidence="1">YR281</strain>
    </source>
</reference>
<evidence type="ECO:0000313" key="1">
    <source>
        <dbReference type="EMBL" id="SDH78192.1"/>
    </source>
</evidence>
<sequence>MGRQIGWRHVPILSARLIAIEAILEQGEYVHDVVHEGRTLIDTYYNHANMITPHEVAGVPTLTASLERFWKRVQEDFPEARATGRATDLYEQLAQRTTRDICANCSASAPCTGHDTLLDSERLATGGACLSPFRGLCDLGHTLALATYRRHIGDAYVPKQISFCTGHLTRNNEASNIAFSASSAEADSNGDCREVCISFHVPAFDFGDFEQLLYALFHECFVHALCGVKLNGDSSYLSDRFHEGWMDYVAFLVLHSHLQKGADMPLAVAADLSGFLDSSLKAHNWRCDIRRVDRTSDTEINAFGKRAALAFAGFCRAVLGEIMGLEQTIRFSVLLNASDMSDAERGKIVEGVTKRLVGAQRFATAVTDDQLVKALKNFQREGNIMELLPQFL</sequence>
<accession>A0A7Z7B5W9</accession>
<dbReference type="Proteomes" id="UP000198900">
    <property type="component" value="Unassembled WGS sequence"/>
</dbReference>
<protein>
    <submittedName>
        <fullName evidence="1">Uncharacterized protein</fullName>
    </submittedName>
</protein>
<dbReference type="AlphaFoldDB" id="A0A7Z7B5W9"/>